<keyword evidence="1" id="KW-0808">Transferase</keyword>
<evidence type="ECO:0000256" key="1">
    <source>
        <dbReference type="ARBA" id="ARBA00022679"/>
    </source>
</evidence>
<dbReference type="Pfam" id="PF03059">
    <property type="entry name" value="NAS"/>
    <property type="match status" value="1"/>
</dbReference>
<evidence type="ECO:0000313" key="4">
    <source>
        <dbReference type="Proteomes" id="UP000615455"/>
    </source>
</evidence>
<proteinExistence type="predicted"/>
<sequence length="277" mass="31836">MKNYDAFLFALHKMESQLKQLTFYFHEGHDCMQLLQNKLDELCAFINNEEHIREWHLWSHNEEIRTQAQLLRASSIEALCHVEKYQSRRLHRGESQISDYIRNLSHSVINELNLLQIDRQSKVIFVGSGALPTSSLIIAEHTGAEVLCLDIDLEAVELGRHTARLSGLGGKITFTNTSLLELEFTRKATHVLIASLVSNKLELLEELKQVAPKSVRIMMRYGNGLKSLFNCPLEDDFSEEWTQGKISNPSQIYDILLMERAKQMGMGSGFWLSMYHK</sequence>
<evidence type="ECO:0000256" key="2">
    <source>
        <dbReference type="ARBA" id="ARBA00022691"/>
    </source>
</evidence>
<evidence type="ECO:0000313" key="3">
    <source>
        <dbReference type="EMBL" id="GGI45201.1"/>
    </source>
</evidence>
<keyword evidence="4" id="KW-1185">Reference proteome</keyword>
<dbReference type="PANTHER" id="PTHR32266">
    <property type="entry name" value="NICOTIANAMINE SYNTHASE 3"/>
    <property type="match status" value="1"/>
</dbReference>
<name>A0ABQ2BQH5_9BACL</name>
<reference evidence="4" key="1">
    <citation type="journal article" date="2019" name="Int. J. Syst. Evol. Microbiol.">
        <title>The Global Catalogue of Microorganisms (GCM) 10K type strain sequencing project: providing services to taxonomists for standard genome sequencing and annotation.</title>
        <authorList>
            <consortium name="The Broad Institute Genomics Platform"/>
            <consortium name="The Broad Institute Genome Sequencing Center for Infectious Disease"/>
            <person name="Wu L."/>
            <person name="Ma J."/>
        </authorList>
    </citation>
    <scope>NUCLEOTIDE SEQUENCE [LARGE SCALE GENOMIC DNA]</scope>
    <source>
        <strain evidence="4">CGMCC 1.15043</strain>
    </source>
</reference>
<accession>A0ABQ2BQH5</accession>
<gene>
    <name evidence="3" type="ORF">GCM10008018_10910</name>
</gene>
<dbReference type="SUPFAM" id="SSF53335">
    <property type="entry name" value="S-adenosyl-L-methionine-dependent methyltransferases"/>
    <property type="match status" value="1"/>
</dbReference>
<dbReference type="Proteomes" id="UP000615455">
    <property type="component" value="Unassembled WGS sequence"/>
</dbReference>
<dbReference type="InterPro" id="IPR004298">
    <property type="entry name" value="Nicotian_synth"/>
</dbReference>
<dbReference type="InterPro" id="IPR029063">
    <property type="entry name" value="SAM-dependent_MTases_sf"/>
</dbReference>
<dbReference type="EMBL" id="BMHE01000003">
    <property type="protein sequence ID" value="GGI45201.1"/>
    <property type="molecule type" value="Genomic_DNA"/>
</dbReference>
<dbReference type="Gene3D" id="3.40.50.150">
    <property type="entry name" value="Vaccinia Virus protein VP39"/>
    <property type="match status" value="1"/>
</dbReference>
<dbReference type="RefSeq" id="WP_189008648.1">
    <property type="nucleotide sequence ID" value="NZ_BMHE01000003.1"/>
</dbReference>
<keyword evidence="2" id="KW-0949">S-adenosyl-L-methionine</keyword>
<protein>
    <submittedName>
        <fullName evidence="3">Uncharacterized protein</fullName>
    </submittedName>
</protein>
<organism evidence="3 4">
    <name type="scientific">Paenibacillus marchantiophytorum</name>
    <dbReference type="NCBI Taxonomy" id="1619310"/>
    <lineage>
        <taxon>Bacteria</taxon>
        <taxon>Bacillati</taxon>
        <taxon>Bacillota</taxon>
        <taxon>Bacilli</taxon>
        <taxon>Bacillales</taxon>
        <taxon>Paenibacillaceae</taxon>
        <taxon>Paenibacillus</taxon>
    </lineage>
</organism>
<comment type="caution">
    <text evidence="3">The sequence shown here is derived from an EMBL/GenBank/DDBJ whole genome shotgun (WGS) entry which is preliminary data.</text>
</comment>
<dbReference type="PANTHER" id="PTHR32266:SF12">
    <property type="entry name" value="NICOTIANAMINE SYNTHASE 3"/>
    <property type="match status" value="1"/>
</dbReference>